<evidence type="ECO:0000313" key="3">
    <source>
        <dbReference type="Proteomes" id="UP001168821"/>
    </source>
</evidence>
<sequence length="193" mass="22024">MTVQQSDSKLRKLAAGVGFVQSFAWIIMSMMCIVFYYSPDLPTTPSSYMGTVGALIYGMFLYNDVEQFPNQTFTGTIFNVFVWFYLLLDVFWLFVSIHLFRTNTPKALRAWGHCTLLISLLDFITFVILGADYNKCLDFAQNFTLIDETYVLALQQICANSILPPFIIAAKGFTLWVFNIALGIILDRKSRQL</sequence>
<accession>A0AA38IRK1</accession>
<reference evidence="2" key="1">
    <citation type="journal article" date="2023" name="G3 (Bethesda)">
        <title>Whole genome assemblies of Zophobas morio and Tenebrio molitor.</title>
        <authorList>
            <person name="Kaur S."/>
            <person name="Stinson S.A."/>
            <person name="diCenzo G.C."/>
        </authorList>
    </citation>
    <scope>NUCLEOTIDE SEQUENCE</scope>
    <source>
        <strain evidence="2">QUZm001</strain>
    </source>
</reference>
<feature type="transmembrane region" description="Helical" evidence="1">
    <location>
        <begin position="77"/>
        <end position="99"/>
    </location>
</feature>
<keyword evidence="1" id="KW-1133">Transmembrane helix</keyword>
<keyword evidence="1" id="KW-0812">Transmembrane</keyword>
<protein>
    <submittedName>
        <fullName evidence="2">Uncharacterized protein</fullName>
    </submittedName>
</protein>
<dbReference type="Proteomes" id="UP001168821">
    <property type="component" value="Unassembled WGS sequence"/>
</dbReference>
<feature type="transmembrane region" description="Helical" evidence="1">
    <location>
        <begin position="111"/>
        <end position="131"/>
    </location>
</feature>
<evidence type="ECO:0000313" key="2">
    <source>
        <dbReference type="EMBL" id="KAJ3660715.1"/>
    </source>
</evidence>
<comment type="caution">
    <text evidence="2">The sequence shown here is derived from an EMBL/GenBank/DDBJ whole genome shotgun (WGS) entry which is preliminary data.</text>
</comment>
<feature type="transmembrane region" description="Helical" evidence="1">
    <location>
        <begin position="162"/>
        <end position="186"/>
    </location>
</feature>
<dbReference type="EMBL" id="JALNTZ010000002">
    <property type="protein sequence ID" value="KAJ3660715.1"/>
    <property type="molecule type" value="Genomic_DNA"/>
</dbReference>
<feature type="transmembrane region" description="Helical" evidence="1">
    <location>
        <begin position="12"/>
        <end position="37"/>
    </location>
</feature>
<gene>
    <name evidence="2" type="ORF">Zmor_005151</name>
</gene>
<name>A0AA38IRK1_9CUCU</name>
<organism evidence="2 3">
    <name type="scientific">Zophobas morio</name>
    <dbReference type="NCBI Taxonomy" id="2755281"/>
    <lineage>
        <taxon>Eukaryota</taxon>
        <taxon>Metazoa</taxon>
        <taxon>Ecdysozoa</taxon>
        <taxon>Arthropoda</taxon>
        <taxon>Hexapoda</taxon>
        <taxon>Insecta</taxon>
        <taxon>Pterygota</taxon>
        <taxon>Neoptera</taxon>
        <taxon>Endopterygota</taxon>
        <taxon>Coleoptera</taxon>
        <taxon>Polyphaga</taxon>
        <taxon>Cucujiformia</taxon>
        <taxon>Tenebrionidae</taxon>
        <taxon>Zophobas</taxon>
    </lineage>
</organism>
<keyword evidence="1" id="KW-0472">Membrane</keyword>
<dbReference type="AlphaFoldDB" id="A0AA38IRK1"/>
<evidence type="ECO:0000256" key="1">
    <source>
        <dbReference type="SAM" id="Phobius"/>
    </source>
</evidence>
<proteinExistence type="predicted"/>
<keyword evidence="3" id="KW-1185">Reference proteome</keyword>